<gene>
    <name evidence="2" type="ORF">LPLAT_LOCUS7953</name>
</gene>
<evidence type="ECO:0000313" key="3">
    <source>
        <dbReference type="Proteomes" id="UP001497644"/>
    </source>
</evidence>
<feature type="compositionally biased region" description="Polar residues" evidence="1">
    <location>
        <begin position="93"/>
        <end position="105"/>
    </location>
</feature>
<reference evidence="2" key="1">
    <citation type="submission" date="2024-04" db="EMBL/GenBank/DDBJ databases">
        <authorList>
            <consortium name="Molecular Ecology Group"/>
        </authorList>
    </citation>
    <scope>NUCLEOTIDE SEQUENCE</scope>
</reference>
<dbReference type="AlphaFoldDB" id="A0AAV2NSK6"/>
<feature type="region of interest" description="Disordered" evidence="1">
    <location>
        <begin position="66"/>
        <end position="105"/>
    </location>
</feature>
<protein>
    <submittedName>
        <fullName evidence="2">Uncharacterized protein</fullName>
    </submittedName>
</protein>
<dbReference type="EMBL" id="OZ034826">
    <property type="protein sequence ID" value="CAL1682062.1"/>
    <property type="molecule type" value="Genomic_DNA"/>
</dbReference>
<evidence type="ECO:0000313" key="2">
    <source>
        <dbReference type="EMBL" id="CAL1682062.1"/>
    </source>
</evidence>
<keyword evidence="3" id="KW-1185">Reference proteome</keyword>
<name>A0AAV2NSK6_9HYME</name>
<evidence type="ECO:0000256" key="1">
    <source>
        <dbReference type="SAM" id="MobiDB-lite"/>
    </source>
</evidence>
<sequence>MTGKGSVDTVPLCALSEPGETTFTLVGERGGGEPSSLHSTVERTSPVSFKTAAARDDGCTVSISHSTRKRIRSDHDGNLDIRGYRLTAGKKMSNPTTHSGSEIGR</sequence>
<proteinExistence type="predicted"/>
<feature type="compositionally biased region" description="Basic and acidic residues" evidence="1">
    <location>
        <begin position="73"/>
        <end position="83"/>
    </location>
</feature>
<organism evidence="2 3">
    <name type="scientific">Lasius platythorax</name>
    <dbReference type="NCBI Taxonomy" id="488582"/>
    <lineage>
        <taxon>Eukaryota</taxon>
        <taxon>Metazoa</taxon>
        <taxon>Ecdysozoa</taxon>
        <taxon>Arthropoda</taxon>
        <taxon>Hexapoda</taxon>
        <taxon>Insecta</taxon>
        <taxon>Pterygota</taxon>
        <taxon>Neoptera</taxon>
        <taxon>Endopterygota</taxon>
        <taxon>Hymenoptera</taxon>
        <taxon>Apocrita</taxon>
        <taxon>Aculeata</taxon>
        <taxon>Formicoidea</taxon>
        <taxon>Formicidae</taxon>
        <taxon>Formicinae</taxon>
        <taxon>Lasius</taxon>
        <taxon>Lasius</taxon>
    </lineage>
</organism>
<accession>A0AAV2NSK6</accession>
<dbReference type="Proteomes" id="UP001497644">
    <property type="component" value="Chromosome 3"/>
</dbReference>